<keyword evidence="5 6" id="KW-0472">Membrane</keyword>
<dbReference type="Proteomes" id="UP000735302">
    <property type="component" value="Unassembled WGS sequence"/>
</dbReference>
<dbReference type="CDD" id="cd03390">
    <property type="entry name" value="PAP2_containing_1_like"/>
    <property type="match status" value="1"/>
</dbReference>
<evidence type="ECO:0000256" key="1">
    <source>
        <dbReference type="ARBA" id="ARBA00004141"/>
    </source>
</evidence>
<dbReference type="GO" id="GO:0046839">
    <property type="term" value="P:phospholipid dephosphorylation"/>
    <property type="evidence" value="ECO:0007669"/>
    <property type="project" value="TreeGrafter"/>
</dbReference>
<feature type="domain" description="Phosphatidic acid phosphatase type 2/haloperoxidase" evidence="7">
    <location>
        <begin position="97"/>
        <end position="240"/>
    </location>
</feature>
<dbReference type="GO" id="GO:0008195">
    <property type="term" value="F:phosphatidate phosphatase activity"/>
    <property type="evidence" value="ECO:0007669"/>
    <property type="project" value="TreeGrafter"/>
</dbReference>
<dbReference type="EMBL" id="BLXT01007308">
    <property type="protein sequence ID" value="GFO38035.1"/>
    <property type="molecule type" value="Genomic_DNA"/>
</dbReference>
<feature type="transmembrane region" description="Helical" evidence="6">
    <location>
        <begin position="222"/>
        <end position="240"/>
    </location>
</feature>
<feature type="transmembrane region" description="Helical" evidence="6">
    <location>
        <begin position="197"/>
        <end position="216"/>
    </location>
</feature>
<organism evidence="8 9">
    <name type="scientific">Plakobranchus ocellatus</name>
    <dbReference type="NCBI Taxonomy" id="259542"/>
    <lineage>
        <taxon>Eukaryota</taxon>
        <taxon>Metazoa</taxon>
        <taxon>Spiralia</taxon>
        <taxon>Lophotrochozoa</taxon>
        <taxon>Mollusca</taxon>
        <taxon>Gastropoda</taxon>
        <taxon>Heterobranchia</taxon>
        <taxon>Euthyneura</taxon>
        <taxon>Panpulmonata</taxon>
        <taxon>Sacoglossa</taxon>
        <taxon>Placobranchoidea</taxon>
        <taxon>Plakobranchidae</taxon>
        <taxon>Plakobranchus</taxon>
    </lineage>
</organism>
<dbReference type="InterPro" id="IPR036938">
    <property type="entry name" value="PAP2/HPO_sf"/>
</dbReference>
<dbReference type="Gene3D" id="1.20.144.10">
    <property type="entry name" value="Phosphatidic acid phosphatase type 2/haloperoxidase"/>
    <property type="match status" value="1"/>
</dbReference>
<proteinExistence type="inferred from homology"/>
<feature type="transmembrane region" description="Helical" evidence="6">
    <location>
        <begin position="62"/>
        <end position="84"/>
    </location>
</feature>
<dbReference type="InterPro" id="IPR043216">
    <property type="entry name" value="PAP-like"/>
</dbReference>
<evidence type="ECO:0000256" key="6">
    <source>
        <dbReference type="SAM" id="Phobius"/>
    </source>
</evidence>
<dbReference type="AlphaFoldDB" id="A0AAV4D1Q2"/>
<keyword evidence="3 6" id="KW-0812">Transmembrane</keyword>
<dbReference type="SUPFAM" id="SSF48317">
    <property type="entry name" value="Acid phosphatase/Vanadium-dependent haloperoxidase"/>
    <property type="match status" value="1"/>
</dbReference>
<evidence type="ECO:0000256" key="3">
    <source>
        <dbReference type="ARBA" id="ARBA00022692"/>
    </source>
</evidence>
<accession>A0AAV4D1Q2</accession>
<dbReference type="InterPro" id="IPR000326">
    <property type="entry name" value="PAP2/HPO"/>
</dbReference>
<name>A0AAV4D1Q2_9GAST</name>
<keyword evidence="4 6" id="KW-1133">Transmembrane helix</keyword>
<evidence type="ECO:0000256" key="2">
    <source>
        <dbReference type="ARBA" id="ARBA00008816"/>
    </source>
</evidence>
<feature type="transmembrane region" description="Helical" evidence="6">
    <location>
        <begin position="166"/>
        <end position="185"/>
    </location>
</feature>
<sequence>MINWLKLKIAKCLIMRDDIIVEICSRIIIIVIFVITDYAAPFKRKIQPEEVWLYRFPHSEDFIPFKSLQIFIIAFAIMIIWGIYQHNKNVQDAGSAILGITLSMYLSTTVTNFIKLVVGRPRPDFFERCFEQPPEDINDLAEAKCDRDDEIVDQGYKSFPSGHATIAFSGMLYMSLYIAHTLKVFAQRHSRYSSIRLCATILPVVVAVLVAASRTADYHHHWQDVLVGSLIGLVFAYMCFRQSFHGPLHKSPHLPVLHASPPLKSPPPMAEVHLY</sequence>
<evidence type="ECO:0000256" key="5">
    <source>
        <dbReference type="ARBA" id="ARBA00023136"/>
    </source>
</evidence>
<dbReference type="GO" id="GO:0016020">
    <property type="term" value="C:membrane"/>
    <property type="evidence" value="ECO:0007669"/>
    <property type="project" value="UniProtKB-SubCell"/>
</dbReference>
<feature type="transmembrane region" description="Helical" evidence="6">
    <location>
        <begin position="20"/>
        <end position="42"/>
    </location>
</feature>
<evidence type="ECO:0000256" key="4">
    <source>
        <dbReference type="ARBA" id="ARBA00022989"/>
    </source>
</evidence>
<dbReference type="SMART" id="SM00014">
    <property type="entry name" value="acidPPc"/>
    <property type="match status" value="1"/>
</dbReference>
<comment type="subcellular location">
    <subcellularLocation>
        <location evidence="1">Membrane</location>
        <topology evidence="1">Multi-pass membrane protein</topology>
    </subcellularLocation>
</comment>
<evidence type="ECO:0000313" key="9">
    <source>
        <dbReference type="Proteomes" id="UP000735302"/>
    </source>
</evidence>
<protein>
    <submittedName>
        <fullName evidence="8">Phosphatidate phosphatase ppapdc1a</fullName>
    </submittedName>
</protein>
<evidence type="ECO:0000259" key="7">
    <source>
        <dbReference type="SMART" id="SM00014"/>
    </source>
</evidence>
<comment type="caution">
    <text evidence="8">The sequence shown here is derived from an EMBL/GenBank/DDBJ whole genome shotgun (WGS) entry which is preliminary data.</text>
</comment>
<feature type="transmembrane region" description="Helical" evidence="6">
    <location>
        <begin position="96"/>
        <end position="118"/>
    </location>
</feature>
<dbReference type="Pfam" id="PF01569">
    <property type="entry name" value="PAP2"/>
    <property type="match status" value="1"/>
</dbReference>
<comment type="similarity">
    <text evidence="2">Belongs to the PA-phosphatase related phosphoesterase family.</text>
</comment>
<evidence type="ECO:0000313" key="8">
    <source>
        <dbReference type="EMBL" id="GFO38035.1"/>
    </source>
</evidence>
<dbReference type="PANTHER" id="PTHR10165">
    <property type="entry name" value="LIPID PHOSPHATE PHOSPHATASE"/>
    <property type="match status" value="1"/>
</dbReference>
<gene>
    <name evidence="8" type="ORF">PoB_006454000</name>
</gene>
<keyword evidence="9" id="KW-1185">Reference proteome</keyword>
<dbReference type="PANTHER" id="PTHR10165:SF35">
    <property type="entry name" value="RE23632P"/>
    <property type="match status" value="1"/>
</dbReference>
<reference evidence="8 9" key="1">
    <citation type="journal article" date="2021" name="Elife">
        <title>Chloroplast acquisition without the gene transfer in kleptoplastic sea slugs, Plakobranchus ocellatus.</title>
        <authorList>
            <person name="Maeda T."/>
            <person name="Takahashi S."/>
            <person name="Yoshida T."/>
            <person name="Shimamura S."/>
            <person name="Takaki Y."/>
            <person name="Nagai Y."/>
            <person name="Toyoda A."/>
            <person name="Suzuki Y."/>
            <person name="Arimoto A."/>
            <person name="Ishii H."/>
            <person name="Satoh N."/>
            <person name="Nishiyama T."/>
            <person name="Hasebe M."/>
            <person name="Maruyama T."/>
            <person name="Minagawa J."/>
            <person name="Obokata J."/>
            <person name="Shigenobu S."/>
        </authorList>
    </citation>
    <scope>NUCLEOTIDE SEQUENCE [LARGE SCALE GENOMIC DNA]</scope>
</reference>
<dbReference type="GO" id="GO:0006644">
    <property type="term" value="P:phospholipid metabolic process"/>
    <property type="evidence" value="ECO:0007669"/>
    <property type="project" value="InterPro"/>
</dbReference>